<organism evidence="2 3">
    <name type="scientific">Actinoplanes auranticolor</name>
    <dbReference type="NCBI Taxonomy" id="47988"/>
    <lineage>
        <taxon>Bacteria</taxon>
        <taxon>Bacillati</taxon>
        <taxon>Actinomycetota</taxon>
        <taxon>Actinomycetes</taxon>
        <taxon>Micromonosporales</taxon>
        <taxon>Micromonosporaceae</taxon>
        <taxon>Actinoplanes</taxon>
    </lineage>
</organism>
<accession>A0A919SWE6</accession>
<evidence type="ECO:0000313" key="3">
    <source>
        <dbReference type="Proteomes" id="UP000681340"/>
    </source>
</evidence>
<proteinExistence type="predicted"/>
<comment type="caution">
    <text evidence="2">The sequence shown here is derived from an EMBL/GenBank/DDBJ whole genome shotgun (WGS) entry which is preliminary data.</text>
</comment>
<reference evidence="2" key="1">
    <citation type="submission" date="2021-03" db="EMBL/GenBank/DDBJ databases">
        <title>Whole genome shotgun sequence of Actinoplanes auranticolor NBRC 12245.</title>
        <authorList>
            <person name="Komaki H."/>
            <person name="Tamura T."/>
        </authorList>
    </citation>
    <scope>NUCLEOTIDE SEQUENCE</scope>
    <source>
        <strain evidence="2">NBRC 12245</strain>
    </source>
</reference>
<gene>
    <name evidence="2" type="ORF">Aau02nite_80070</name>
</gene>
<keyword evidence="3" id="KW-1185">Reference proteome</keyword>
<dbReference type="Proteomes" id="UP000681340">
    <property type="component" value="Unassembled WGS sequence"/>
</dbReference>
<evidence type="ECO:0000256" key="1">
    <source>
        <dbReference type="SAM" id="MobiDB-lite"/>
    </source>
</evidence>
<dbReference type="Gene3D" id="3.40.50.1110">
    <property type="entry name" value="SGNH hydrolase"/>
    <property type="match status" value="1"/>
</dbReference>
<evidence type="ECO:0000313" key="2">
    <source>
        <dbReference type="EMBL" id="GIM78273.1"/>
    </source>
</evidence>
<dbReference type="InterPro" id="IPR036514">
    <property type="entry name" value="SGNH_hydro_sf"/>
</dbReference>
<name>A0A919SWE6_9ACTN</name>
<evidence type="ECO:0008006" key="4">
    <source>
        <dbReference type="Google" id="ProtNLM"/>
    </source>
</evidence>
<dbReference type="SUPFAM" id="SSF52266">
    <property type="entry name" value="SGNH hydrolase"/>
    <property type="match status" value="1"/>
</dbReference>
<protein>
    <recommendedName>
        <fullName evidence="4">GDSL-like lipase/acylhydrolase family protein</fullName>
    </recommendedName>
</protein>
<sequence>MATGRETERNLRALVDLITRELRAGVTLITPPAVDGPAARTFFAGLPLSWDPATVADIAARIGRIDARSVGLHDVTRAHGPGGLLEPDGVHPTPAGQRLILATIVQHLAGAAGRPAEPARSSRPARSSGAIG</sequence>
<dbReference type="AlphaFoldDB" id="A0A919SWE6"/>
<feature type="region of interest" description="Disordered" evidence="1">
    <location>
        <begin position="112"/>
        <end position="132"/>
    </location>
</feature>
<dbReference type="EMBL" id="BOQL01000072">
    <property type="protein sequence ID" value="GIM78273.1"/>
    <property type="molecule type" value="Genomic_DNA"/>
</dbReference>
<dbReference type="RefSeq" id="WP_212993804.1">
    <property type="nucleotide sequence ID" value="NZ_BAABEA010000016.1"/>
</dbReference>